<feature type="signal peptide" evidence="5">
    <location>
        <begin position="1"/>
        <end position="16"/>
    </location>
</feature>
<dbReference type="SMART" id="SM00216">
    <property type="entry name" value="VWD"/>
    <property type="match status" value="1"/>
</dbReference>
<proteinExistence type="evidence at transcript level"/>
<dbReference type="PANTHER" id="PTHR23345:SF33">
    <property type="entry name" value="CROSSVEINLESS D"/>
    <property type="match status" value="1"/>
</dbReference>
<reference evidence="8" key="1">
    <citation type="journal article" date="2016" name="Insect Biochem. Mol. Biol.">
        <title>Juvenile hormone facilitates the antagonism between adult reproduction and diapause through the methoprene-tolerant gene in the female Colaphellus bowringi.</title>
        <authorList>
            <person name="Liu W."/>
            <person name="Li Y."/>
            <person name="Zhu L."/>
            <person name="Zhu F."/>
            <person name="Lei C.L."/>
            <person name="Wang X.P."/>
        </authorList>
    </citation>
    <scope>NUCLEOTIDE SEQUENCE</scope>
</reference>
<keyword evidence="1 5" id="KW-0732">Signal</keyword>
<accession>A0A182BF83</accession>
<dbReference type="InterPro" id="IPR015819">
    <property type="entry name" value="Lipid_transp_b-sht_shell"/>
</dbReference>
<dbReference type="FunFam" id="1.25.10.20:FF:000003">
    <property type="entry name" value="Vitellogenin C"/>
    <property type="match status" value="1"/>
</dbReference>
<dbReference type="InterPro" id="IPR001846">
    <property type="entry name" value="VWF_type-D"/>
</dbReference>
<dbReference type="InterPro" id="IPR015255">
    <property type="entry name" value="Vitellinogen_open_b-sht"/>
</dbReference>
<dbReference type="GO" id="GO:0005319">
    <property type="term" value="F:lipid transporter activity"/>
    <property type="evidence" value="ECO:0007669"/>
    <property type="project" value="InterPro"/>
</dbReference>
<keyword evidence="3" id="KW-1015">Disulfide bond</keyword>
<evidence type="ECO:0000256" key="1">
    <source>
        <dbReference type="ARBA" id="ARBA00022729"/>
    </source>
</evidence>
<dbReference type="EMBL" id="KU516007">
    <property type="protein sequence ID" value="AMK38869.1"/>
    <property type="molecule type" value="mRNA"/>
</dbReference>
<feature type="domain" description="VWFD" evidence="7">
    <location>
        <begin position="1439"/>
        <end position="1647"/>
    </location>
</feature>
<dbReference type="PANTHER" id="PTHR23345">
    <property type="entry name" value="VITELLOGENIN-RELATED"/>
    <property type="match status" value="1"/>
</dbReference>
<evidence type="ECO:0000256" key="5">
    <source>
        <dbReference type="SAM" id="SignalP"/>
    </source>
</evidence>
<keyword evidence="2" id="KW-0758">Storage protein</keyword>
<evidence type="ECO:0000259" key="6">
    <source>
        <dbReference type="PROSITE" id="PS51211"/>
    </source>
</evidence>
<dbReference type="InterPro" id="IPR001747">
    <property type="entry name" value="Vitellogenin_N"/>
</dbReference>
<dbReference type="SUPFAM" id="SSF48431">
    <property type="entry name" value="Lipovitellin-phosvitin complex, superhelical domain"/>
    <property type="match status" value="1"/>
</dbReference>
<protein>
    <submittedName>
        <fullName evidence="8">Vitellogenin 1</fullName>
    </submittedName>
</protein>
<feature type="chain" id="PRO_5008116054" evidence="5">
    <location>
        <begin position="17"/>
        <end position="1767"/>
    </location>
</feature>
<dbReference type="SUPFAM" id="SSF56968">
    <property type="entry name" value="Lipovitellin-phosvitin complex, beta-sheet shell regions"/>
    <property type="match status" value="2"/>
</dbReference>
<comment type="caution">
    <text evidence="4">Lacks conserved residue(s) required for the propagation of feature annotation.</text>
</comment>
<organism evidence="8">
    <name type="scientific">Colaphellus bowringi</name>
    <dbReference type="NCBI Taxonomy" id="561076"/>
    <lineage>
        <taxon>Eukaryota</taxon>
        <taxon>Metazoa</taxon>
        <taxon>Ecdysozoa</taxon>
        <taxon>Arthropoda</taxon>
        <taxon>Hexapoda</taxon>
        <taxon>Insecta</taxon>
        <taxon>Pterygota</taxon>
        <taxon>Neoptera</taxon>
        <taxon>Endopterygota</taxon>
        <taxon>Coleoptera</taxon>
        <taxon>Polyphaga</taxon>
        <taxon>Cucujiformia</taxon>
        <taxon>Chrysomeloidea</taxon>
        <taxon>Chrysomelidae</taxon>
        <taxon>Chrysomelinae</taxon>
        <taxon>Chrysomelini</taxon>
        <taxon>Colaphellus</taxon>
    </lineage>
</organism>
<dbReference type="InterPro" id="IPR050733">
    <property type="entry name" value="Vitellogenin/Apolipophorin"/>
</dbReference>
<dbReference type="Pfam" id="PF00094">
    <property type="entry name" value="VWD"/>
    <property type="match status" value="1"/>
</dbReference>
<gene>
    <name evidence="8" type="primary">Vg1</name>
</gene>
<feature type="domain" description="Vitellogenin" evidence="6">
    <location>
        <begin position="22"/>
        <end position="785"/>
    </location>
</feature>
<sequence>MWSQVVFCLLVGLALGSNTPGWKDNTEYVYKVRGRTLASIDEVSSQYSGILLRATLRIQTRPDGKLHCVITKPEYSQIHSQLHDGWKTFIPDSELTWKPLVMSDKPFQVEMKYGVITDVIVNKHVSNWEANVIRGIMSQFQLNTSAAKLNSLSENQQESAVFRIMEDTVTGNTDTLYEIKQLPEYMLQSKPWEARHLQWKTNGDIIEVVKHKNYTDSVELPAYFFGFEGLKNWYPATNQMGEFFIRDSMSRAILTGTLKRFTIHNSYTVNRIMVNPTLTDKQKGSVISLLNVTLIDVKSQEQILEEIYDPVRLGNLVYSYETPYTHSEVREKKPYQTTEEWERDQRPAWQRLRRSIYSSDEESFNDVSEESYKREFSSMSEAPEWPFLPFTSGYKGKSIKFAIDIVNSVEELTREIAKELQDPVKTLEQSSASKFVTLTSLIRIMNEEELKKVSHSLYTTVEEGIKYDTWVIFRDAVAESGTAPAFRLIQSWIKTDKINGQEASHILSTMTKAVRYPTPQFMKAYFELIKSHEVRSEWPLNSTAVLSYADLVHKVYFNKEYKKQFPTKSFTNLRTKEGIQFVRKTFIPYLTQQLHEAISQAETQKIHTYIRALGNVGEPSILLSFEPYLEGKKQCSQYQRLLMLISLDTLVRDYPDEVRPVLFRIYQNPGETQELRVAAVYLLIQAQPTTEMLQFMASYTNVDTQEYVNAAVTSSIRNAANLRGAIHRNLHFAAIAAEPLLTKKVYGLQYGSHFLRSYFVEELKTEIRQALKTWGSDDQYYPKGFQMDIFTNWGGLRSKLAHVQAMISSVEELVRVGEEKTLKYQQRKQKQEENAEEQAQYPWSSQNIASILNMKPEIREQLEGSIYFGELGSIIKMFSFDNQTFDKLPEIIRMYEQEFEKERKVNYLKLVNRRDLAVSFPIEMGLPFLYTYDTPAIVRVQGKVRAAATPEISQGGKLYAPERVNFKSDMFFTVASKEQGRLSFTTPFDHQQYVAGYDKHWQIHVPLKSKVEIDVKNVQMKVEIEPKEAHHDAQLFHYSSWPYTSKADLLNFGFSQINTHVILPREMRRFDVTLGQRQTGLALRVRMDYERRSFDSSILENLFSKQGLQTDDFFALWDNAAIHYSHLNVTYLPNKSTTRKIVMKFGYQGKYAEEGYDSSSSEEITSEKIMQKVGTGIKNARIEALDASVEFKGERDIKYTLAGAFGKSNVHPKSRMAVLFKMNSNDDEFKPWEAHFESESRIPNTGAFDLNEALETEPEVDTKVEFSFGHSGKPFTKIQADIEHRRSEERKQHLKGLPMYLQCKHEMRDGNKQLPACVNATMESNLLDHIKVKVQYENLSPAFINAYQNAMRYVHLKYWLTFEESRPELSLESNEMVMEARFHPDLKFVNVSVESPLGRSFVRDIAVSDVARRAMVVHPVFHLKNRLFSKALELHTFRPSCVVDKTKASTFNNLTYPIDISKHWTVMFQYVPKLAQRHYQQEYVEEQLNTQTNNYVVLVRKNSESKQWKDVKITLSTPQTESKLIDITMMPRPQVTSGIKALVKVAGQEIEVSQTESYDFHNGYIQIYALPTGEVKVEVYNTFYIIYDGMRVRLTMLNGQLKNDLRGLCGQFNELPTEDFFTPQNCFARDPTKFVRSYEVEGHQGKEARKELAENRQECFRKITPIYADVISEIPARPEESEECEFTQTKYVQEGEKICFTTTPVLTCSRQCQAHGYLTKNVPVHCLAKSNIALLWKSQIDKGLSPNFSQKGVHKKIQMQVPQGCYE</sequence>
<dbReference type="Pfam" id="PF01347">
    <property type="entry name" value="Vitellogenin_N"/>
    <property type="match status" value="1"/>
</dbReference>
<evidence type="ECO:0000256" key="2">
    <source>
        <dbReference type="ARBA" id="ARBA00022761"/>
    </source>
</evidence>
<dbReference type="PROSITE" id="PS51211">
    <property type="entry name" value="VITELLOGENIN"/>
    <property type="match status" value="1"/>
</dbReference>
<dbReference type="SMART" id="SM00638">
    <property type="entry name" value="LPD_N"/>
    <property type="match status" value="1"/>
</dbReference>
<evidence type="ECO:0000256" key="3">
    <source>
        <dbReference type="ARBA" id="ARBA00023157"/>
    </source>
</evidence>
<evidence type="ECO:0000256" key="4">
    <source>
        <dbReference type="PROSITE-ProRule" id="PRU00557"/>
    </source>
</evidence>
<dbReference type="GO" id="GO:0045735">
    <property type="term" value="F:nutrient reservoir activity"/>
    <property type="evidence" value="ECO:0007669"/>
    <property type="project" value="UniProtKB-KW"/>
</dbReference>
<evidence type="ECO:0000313" key="8">
    <source>
        <dbReference type="EMBL" id="AMK38869.1"/>
    </source>
</evidence>
<dbReference type="Pfam" id="PF09172">
    <property type="entry name" value="Vit_open_b-sht"/>
    <property type="match status" value="1"/>
</dbReference>
<dbReference type="Gene3D" id="2.20.80.10">
    <property type="entry name" value="Lipovitellin-phosvitin complex, chain A, domain 4"/>
    <property type="match status" value="1"/>
</dbReference>
<dbReference type="Gene3D" id="1.25.10.20">
    <property type="entry name" value="Vitellinogen, superhelical"/>
    <property type="match status" value="1"/>
</dbReference>
<name>A0A182BF83_9CUCU</name>
<dbReference type="PROSITE" id="PS51233">
    <property type="entry name" value="VWFD"/>
    <property type="match status" value="1"/>
</dbReference>
<evidence type="ECO:0000259" key="7">
    <source>
        <dbReference type="PROSITE" id="PS51233"/>
    </source>
</evidence>
<dbReference type="InterPro" id="IPR011030">
    <property type="entry name" value="Lipovitellin_superhlx_dom"/>
</dbReference>
<dbReference type="InterPro" id="IPR015816">
    <property type="entry name" value="Vitellinogen_b-sht_N"/>
</dbReference>
<dbReference type="Gene3D" id="2.30.230.10">
    <property type="entry name" value="Lipovitellin, beta-sheet shell regions, chain A"/>
    <property type="match status" value="1"/>
</dbReference>
<dbReference type="SMART" id="SM01169">
    <property type="entry name" value="DUF1943"/>
    <property type="match status" value="1"/>
</dbReference>